<dbReference type="HOGENOM" id="CLU_1816004_0_0_1"/>
<accession>A0A0D0C251</accession>
<dbReference type="OrthoDB" id="3013454at2759"/>
<evidence type="ECO:0000256" key="2">
    <source>
        <dbReference type="SAM" id="MobiDB-lite"/>
    </source>
</evidence>
<proteinExistence type="predicted"/>
<sequence length="142" mass="15646">MPLLVTLEASDEALPKDWLQKCSDAIAQLSIKLASAQESARNMKDTHISFAEPVIHVKSGEEGKEESPHDKRLLGMLKHGIYKEDDCQGIDLELIKDFYGTTDRLPPRPPGHTGAGYLGDDEPDSDRNSSDEGNELDLDDLS</sequence>
<feature type="compositionally biased region" description="Acidic residues" evidence="2">
    <location>
        <begin position="132"/>
        <end position="142"/>
    </location>
</feature>
<name>A0A0D0C251_9AGAR</name>
<keyword evidence="1" id="KW-0175">Coiled coil</keyword>
<gene>
    <name evidence="3" type="ORF">GYMLUDRAFT_251603</name>
</gene>
<protein>
    <submittedName>
        <fullName evidence="3">Uncharacterized protein</fullName>
    </submittedName>
</protein>
<dbReference type="AlphaFoldDB" id="A0A0D0C251"/>
<feature type="coiled-coil region" evidence="1">
    <location>
        <begin position="19"/>
        <end position="46"/>
    </location>
</feature>
<evidence type="ECO:0000256" key="1">
    <source>
        <dbReference type="SAM" id="Coils"/>
    </source>
</evidence>
<dbReference type="Proteomes" id="UP000053593">
    <property type="component" value="Unassembled WGS sequence"/>
</dbReference>
<feature type="region of interest" description="Disordered" evidence="2">
    <location>
        <begin position="99"/>
        <end position="142"/>
    </location>
</feature>
<keyword evidence="4" id="KW-1185">Reference proteome</keyword>
<dbReference type="EMBL" id="KN834851">
    <property type="protein sequence ID" value="KIK51922.1"/>
    <property type="molecule type" value="Genomic_DNA"/>
</dbReference>
<organism evidence="3 4">
    <name type="scientific">Collybiopsis luxurians FD-317 M1</name>
    <dbReference type="NCBI Taxonomy" id="944289"/>
    <lineage>
        <taxon>Eukaryota</taxon>
        <taxon>Fungi</taxon>
        <taxon>Dikarya</taxon>
        <taxon>Basidiomycota</taxon>
        <taxon>Agaricomycotina</taxon>
        <taxon>Agaricomycetes</taxon>
        <taxon>Agaricomycetidae</taxon>
        <taxon>Agaricales</taxon>
        <taxon>Marasmiineae</taxon>
        <taxon>Omphalotaceae</taxon>
        <taxon>Collybiopsis</taxon>
        <taxon>Collybiopsis luxurians</taxon>
    </lineage>
</organism>
<evidence type="ECO:0000313" key="4">
    <source>
        <dbReference type="Proteomes" id="UP000053593"/>
    </source>
</evidence>
<reference evidence="3 4" key="1">
    <citation type="submission" date="2014-04" db="EMBL/GenBank/DDBJ databases">
        <title>Evolutionary Origins and Diversification of the Mycorrhizal Mutualists.</title>
        <authorList>
            <consortium name="DOE Joint Genome Institute"/>
            <consortium name="Mycorrhizal Genomics Consortium"/>
            <person name="Kohler A."/>
            <person name="Kuo A."/>
            <person name="Nagy L.G."/>
            <person name="Floudas D."/>
            <person name="Copeland A."/>
            <person name="Barry K.W."/>
            <person name="Cichocki N."/>
            <person name="Veneault-Fourrey C."/>
            <person name="LaButti K."/>
            <person name="Lindquist E.A."/>
            <person name="Lipzen A."/>
            <person name="Lundell T."/>
            <person name="Morin E."/>
            <person name="Murat C."/>
            <person name="Riley R."/>
            <person name="Ohm R."/>
            <person name="Sun H."/>
            <person name="Tunlid A."/>
            <person name="Henrissat B."/>
            <person name="Grigoriev I.V."/>
            <person name="Hibbett D.S."/>
            <person name="Martin F."/>
        </authorList>
    </citation>
    <scope>NUCLEOTIDE SEQUENCE [LARGE SCALE GENOMIC DNA]</scope>
    <source>
        <strain evidence="3 4">FD-317 M1</strain>
    </source>
</reference>
<evidence type="ECO:0000313" key="3">
    <source>
        <dbReference type="EMBL" id="KIK51922.1"/>
    </source>
</evidence>